<dbReference type="InterPro" id="IPR055438">
    <property type="entry name" value="AstE_AspA_cat"/>
</dbReference>
<evidence type="ECO:0000313" key="9">
    <source>
        <dbReference type="Proteomes" id="UP001301869"/>
    </source>
</evidence>
<feature type="active site" evidence="5">
    <location>
        <position position="211"/>
    </location>
</feature>
<evidence type="ECO:0000256" key="5">
    <source>
        <dbReference type="HAMAP-Rule" id="MF_00767"/>
    </source>
</evidence>
<dbReference type="PANTHER" id="PTHR15162">
    <property type="entry name" value="ASPARTOACYLASE"/>
    <property type="match status" value="1"/>
</dbReference>
<keyword evidence="3 5" id="KW-0378">Hydrolase</keyword>
<evidence type="ECO:0000256" key="3">
    <source>
        <dbReference type="ARBA" id="ARBA00022801"/>
    </source>
</evidence>
<dbReference type="PANTHER" id="PTHR15162:SF7">
    <property type="entry name" value="SUCCINYLGLUTAMATE DESUCCINYLASE"/>
    <property type="match status" value="1"/>
</dbReference>
<evidence type="ECO:0000256" key="1">
    <source>
        <dbReference type="ARBA" id="ARBA00022503"/>
    </source>
</evidence>
<sequence>MLDQWLDMTLNDKAPPVYSGALASASYRLHAPGVLELVPDTRATNARACVFSAAVHGNETAPVELIGELLAAIEAGTLRLGAPLLVMLGNIPALRAGTRYITTNLNRLFKRGLDTAGSEPDRARELIARVDAFYARHSALPPLHYDLHTAIRESLYPRFAVVPYSSTPTAPEQWEWLAAAGIQAVLDQHCHSWTLSHYSRHYHGAQAFTLELGRVAPFGGNDLAALGPMLGLLKALAGGAIPARAPADTMDFFRVEREVRRESDEFCLCFADDTPNFTAFAPGTRLARDARTGDTVVDHTPLHVVFPNARVEIGARAALLATAAAPPNTKVE</sequence>
<evidence type="ECO:0000313" key="8">
    <source>
        <dbReference type="EMBL" id="WNK21083.1"/>
    </source>
</evidence>
<dbReference type="InterPro" id="IPR016681">
    <property type="entry name" value="SuccinylGlu_desuccinylase"/>
</dbReference>
<dbReference type="Proteomes" id="UP001301869">
    <property type="component" value="Chromosome"/>
</dbReference>
<evidence type="ECO:0000259" key="7">
    <source>
        <dbReference type="Pfam" id="PF24827"/>
    </source>
</evidence>
<dbReference type="Gene3D" id="3.40.630.10">
    <property type="entry name" value="Zn peptidases"/>
    <property type="match status" value="1"/>
</dbReference>
<accession>A0ABY9Z2J8</accession>
<dbReference type="InterPro" id="IPR050178">
    <property type="entry name" value="AspA/AstE_fam"/>
</dbReference>
<evidence type="ECO:0000256" key="4">
    <source>
        <dbReference type="ARBA" id="ARBA00022833"/>
    </source>
</evidence>
<proteinExistence type="inferred from homology"/>
<feature type="binding site" evidence="5">
    <location>
        <position position="59"/>
    </location>
    <ligand>
        <name>Zn(2+)</name>
        <dbReference type="ChEBI" id="CHEBI:29105"/>
    </ligand>
</feature>
<dbReference type="EC" id="3.5.1.96" evidence="5"/>
<comment type="pathway">
    <text evidence="5">Amino-acid degradation; L-arginine degradation via AST pathway; L-glutamate and succinate from L-arginine: step 5/5.</text>
</comment>
<organism evidence="8 9">
    <name type="scientific">Halomonas piscis</name>
    <dbReference type="NCBI Taxonomy" id="3031727"/>
    <lineage>
        <taxon>Bacteria</taxon>
        <taxon>Pseudomonadati</taxon>
        <taxon>Pseudomonadota</taxon>
        <taxon>Gammaproteobacteria</taxon>
        <taxon>Oceanospirillales</taxon>
        <taxon>Halomonadaceae</taxon>
        <taxon>Halomonas</taxon>
    </lineage>
</organism>
<dbReference type="RefSeq" id="WP_311885013.1">
    <property type="nucleotide sequence ID" value="NZ_CP119391.1"/>
</dbReference>
<dbReference type="GO" id="GO:0009017">
    <property type="term" value="F:succinylglutamate desuccinylase activity"/>
    <property type="evidence" value="ECO:0007669"/>
    <property type="project" value="UniProtKB-EC"/>
</dbReference>
<dbReference type="InterPro" id="IPR007036">
    <property type="entry name" value="Aste_AspA_hybrid_dom"/>
</dbReference>
<comment type="function">
    <text evidence="5">Transforms N(2)-succinylglutamate into succinate and glutamate.</text>
</comment>
<comment type="similarity">
    <text evidence="5">Belongs to the AspA/AstE family. Succinylglutamate desuccinylase subfamily.</text>
</comment>
<gene>
    <name evidence="5" type="primary">astE</name>
    <name evidence="8" type="ORF">P1P91_05235</name>
</gene>
<dbReference type="Pfam" id="PF24827">
    <property type="entry name" value="AstE_AspA_cat"/>
    <property type="match status" value="1"/>
</dbReference>
<reference evidence="8 9" key="1">
    <citation type="submission" date="2023-03" db="EMBL/GenBank/DDBJ databases">
        <title>Halomonas sp. nov., isolated from Korean tranditional fermented seafood 'Jeotgal'.</title>
        <authorList>
            <person name="Kim B."/>
            <person name="Shin N.-R."/>
        </authorList>
    </citation>
    <scope>NUCLEOTIDE SEQUENCE [LARGE SCALE GENOMIC DNA]</scope>
    <source>
        <strain evidence="8 9">SG2L-4</strain>
    </source>
</reference>
<comment type="catalytic activity">
    <reaction evidence="5">
        <text>N-succinyl-L-glutamate + H2O = L-glutamate + succinate</text>
        <dbReference type="Rhea" id="RHEA:15169"/>
        <dbReference type="ChEBI" id="CHEBI:15377"/>
        <dbReference type="ChEBI" id="CHEBI:29985"/>
        <dbReference type="ChEBI" id="CHEBI:30031"/>
        <dbReference type="ChEBI" id="CHEBI:58763"/>
        <dbReference type="EC" id="3.5.1.96"/>
    </reaction>
</comment>
<evidence type="ECO:0000259" key="6">
    <source>
        <dbReference type="Pfam" id="PF04952"/>
    </source>
</evidence>
<dbReference type="EMBL" id="CP119391">
    <property type="protein sequence ID" value="WNK21083.1"/>
    <property type="molecule type" value="Genomic_DNA"/>
</dbReference>
<keyword evidence="9" id="KW-1185">Reference proteome</keyword>
<dbReference type="HAMAP" id="MF_00767">
    <property type="entry name" value="Arg_catab_AstE"/>
    <property type="match status" value="1"/>
</dbReference>
<feature type="binding site" evidence="5">
    <location>
        <position position="148"/>
    </location>
    <ligand>
        <name>Zn(2+)</name>
        <dbReference type="ChEBI" id="CHEBI:29105"/>
    </ligand>
</feature>
<keyword evidence="1 5" id="KW-0056">Arginine metabolism</keyword>
<protein>
    <recommendedName>
        <fullName evidence="5">Succinylglutamate desuccinylase</fullName>
        <ecNumber evidence="5">3.5.1.96</ecNumber>
    </recommendedName>
</protein>
<dbReference type="NCBIfam" id="NF003706">
    <property type="entry name" value="PRK05324.1"/>
    <property type="match status" value="1"/>
</dbReference>
<dbReference type="Pfam" id="PF04952">
    <property type="entry name" value="AstE_AspA_hybrid"/>
    <property type="match status" value="1"/>
</dbReference>
<evidence type="ECO:0000256" key="2">
    <source>
        <dbReference type="ARBA" id="ARBA00022723"/>
    </source>
</evidence>
<comment type="cofactor">
    <cofactor evidence="5">
        <name>Zn(2+)</name>
        <dbReference type="ChEBI" id="CHEBI:29105"/>
    </cofactor>
    <text evidence="5">Binds 1 zinc ion per subunit.</text>
</comment>
<keyword evidence="2 5" id="KW-0479">Metal-binding</keyword>
<feature type="domain" description="AstE/AspA barrel-sandwich hybrid" evidence="6">
    <location>
        <begin position="249"/>
        <end position="322"/>
    </location>
</feature>
<dbReference type="SUPFAM" id="SSF53187">
    <property type="entry name" value="Zn-dependent exopeptidases"/>
    <property type="match status" value="1"/>
</dbReference>
<name>A0ABY9Z2J8_9GAMM</name>
<keyword evidence="4 5" id="KW-0862">Zinc</keyword>
<feature type="domain" description="Succinylglutamate desuccinylase/Aspartoacylase catalytic" evidence="7">
    <location>
        <begin position="48"/>
        <end position="225"/>
    </location>
</feature>
<feature type="binding site" evidence="5">
    <location>
        <position position="56"/>
    </location>
    <ligand>
        <name>Zn(2+)</name>
        <dbReference type="ChEBI" id="CHEBI:29105"/>
    </ligand>
</feature>